<accession>A0A1X0Q672</accession>
<dbReference type="EMBL" id="LTAI01001628">
    <property type="protein sequence ID" value="ORD95230.1"/>
    <property type="molecule type" value="Genomic_DNA"/>
</dbReference>
<protein>
    <submittedName>
        <fullName evidence="1">Uncharacterized protein</fullName>
    </submittedName>
</protein>
<dbReference type="AlphaFoldDB" id="A0A1X0Q672"/>
<evidence type="ECO:0000313" key="2">
    <source>
        <dbReference type="Proteomes" id="UP000192501"/>
    </source>
</evidence>
<evidence type="ECO:0000313" key="1">
    <source>
        <dbReference type="EMBL" id="ORD95230.1"/>
    </source>
</evidence>
<sequence length="77" mass="8875">MSDNIEHNNSNGSFDYKYDQNRSIYNYIKGSVASRVFKPSKHRSSSINLSSKDFLSLLNEFSSGIKMKKFKENSNNE</sequence>
<name>A0A1X0Q672_9MICR</name>
<proteinExistence type="predicted"/>
<reference evidence="1 2" key="1">
    <citation type="journal article" date="2017" name="Environ. Microbiol.">
        <title>Decay of the glycolytic pathway and adaptation to intranuclear parasitism within Enterocytozoonidae microsporidia.</title>
        <authorList>
            <person name="Wiredu Boakye D."/>
            <person name="Jaroenlak P."/>
            <person name="Prachumwat A."/>
            <person name="Williams T.A."/>
            <person name="Bateman K.S."/>
            <person name="Itsathitphaisarn O."/>
            <person name="Sritunyalucksana K."/>
            <person name="Paszkiewicz K.H."/>
            <person name="Moore K.A."/>
            <person name="Stentiford G.D."/>
            <person name="Williams B.A."/>
        </authorList>
    </citation>
    <scope>NUCLEOTIDE SEQUENCE [LARGE SCALE GENOMIC DNA]</scope>
    <source>
        <strain evidence="2">canceri</strain>
    </source>
</reference>
<gene>
    <name evidence="1" type="ORF">A0H76_1123</name>
</gene>
<dbReference type="VEuPathDB" id="MicrosporidiaDB:HERIO_1904"/>
<organism evidence="1 2">
    <name type="scientific">Hepatospora eriocheir</name>
    <dbReference type="NCBI Taxonomy" id="1081669"/>
    <lineage>
        <taxon>Eukaryota</taxon>
        <taxon>Fungi</taxon>
        <taxon>Fungi incertae sedis</taxon>
        <taxon>Microsporidia</taxon>
        <taxon>Hepatosporidae</taxon>
        <taxon>Hepatospora</taxon>
    </lineage>
</organism>
<dbReference type="VEuPathDB" id="MicrosporidiaDB:A0H76_1123"/>
<comment type="caution">
    <text evidence="1">The sequence shown here is derived from an EMBL/GenBank/DDBJ whole genome shotgun (WGS) entry which is preliminary data.</text>
</comment>
<dbReference type="Proteomes" id="UP000192501">
    <property type="component" value="Unassembled WGS sequence"/>
</dbReference>